<evidence type="ECO:0000313" key="3">
    <source>
        <dbReference type="EMBL" id="KKY31767.1"/>
    </source>
</evidence>
<proteinExistence type="predicted"/>
<dbReference type="STRING" id="1214573.A0A0G2FAS8"/>
<organism evidence="3 4">
    <name type="scientific">Diaporthe ampelina</name>
    <dbReference type="NCBI Taxonomy" id="1214573"/>
    <lineage>
        <taxon>Eukaryota</taxon>
        <taxon>Fungi</taxon>
        <taxon>Dikarya</taxon>
        <taxon>Ascomycota</taxon>
        <taxon>Pezizomycotina</taxon>
        <taxon>Sordariomycetes</taxon>
        <taxon>Sordariomycetidae</taxon>
        <taxon>Diaporthales</taxon>
        <taxon>Diaporthaceae</taxon>
        <taxon>Diaporthe</taxon>
    </lineage>
</organism>
<keyword evidence="4" id="KW-1185">Reference proteome</keyword>
<accession>A0A0G2FAS8</accession>
<evidence type="ECO:0000259" key="2">
    <source>
        <dbReference type="Pfam" id="PF00190"/>
    </source>
</evidence>
<dbReference type="PANTHER" id="PTHR36156:SF2">
    <property type="entry name" value="CUPIN TYPE-2 DOMAIN-CONTAINING PROTEIN"/>
    <property type="match status" value="1"/>
</dbReference>
<protein>
    <submittedName>
        <fullName evidence="3">Putative cupin domain containing protein</fullName>
    </submittedName>
</protein>
<comment type="caution">
    <text evidence="3">The sequence shown here is derived from an EMBL/GenBank/DDBJ whole genome shotgun (WGS) entry which is preliminary data.</text>
</comment>
<sequence length="191" mass="20330">MASSFPHPRRLLVSNQAESRAADKAEPGVEVIVDTLEPATVMPKLMRAPIATHTAIPTSNAEAGRPHPDTVPGSGIVLPGGANIYYLDLAPHSDSPMHRTPSTDYVIVLRGELTVVTPPAAFDVVDGKGSYDKVEETVARAGDVVVQRGCMHALANRTEDWVRLIGVVLAAEPVKIEVAGEAKELGEAWLQ</sequence>
<dbReference type="Proteomes" id="UP000034680">
    <property type="component" value="Unassembled WGS sequence"/>
</dbReference>
<dbReference type="SUPFAM" id="SSF51182">
    <property type="entry name" value="RmlC-like cupins"/>
    <property type="match status" value="1"/>
</dbReference>
<name>A0A0G2FAS8_9PEZI</name>
<dbReference type="InterPro" id="IPR011051">
    <property type="entry name" value="RmlC_Cupin_sf"/>
</dbReference>
<evidence type="ECO:0000256" key="1">
    <source>
        <dbReference type="SAM" id="MobiDB-lite"/>
    </source>
</evidence>
<dbReference type="CDD" id="cd02231">
    <property type="entry name" value="cupin_BLL6423-like"/>
    <property type="match status" value="1"/>
</dbReference>
<reference evidence="3 4" key="1">
    <citation type="submission" date="2015-05" db="EMBL/GenBank/DDBJ databases">
        <title>Distinctive expansion of gene families associated with plant cell wall degradation and secondary metabolism in the genomes of grapevine trunk pathogens.</title>
        <authorList>
            <person name="Lawrence D.P."/>
            <person name="Travadon R."/>
            <person name="Rolshausen P.E."/>
            <person name="Baumgartner K."/>
        </authorList>
    </citation>
    <scope>NUCLEOTIDE SEQUENCE [LARGE SCALE GENOMIC DNA]</scope>
    <source>
        <strain evidence="3">DA912</strain>
    </source>
</reference>
<dbReference type="AlphaFoldDB" id="A0A0G2FAS8"/>
<feature type="domain" description="Cupin type-1" evidence="2">
    <location>
        <begin position="81"/>
        <end position="164"/>
    </location>
</feature>
<dbReference type="Gene3D" id="2.60.120.10">
    <property type="entry name" value="Jelly Rolls"/>
    <property type="match status" value="1"/>
</dbReference>
<dbReference type="PANTHER" id="PTHR36156">
    <property type="entry name" value="SLR2101 PROTEIN"/>
    <property type="match status" value="1"/>
</dbReference>
<dbReference type="EMBL" id="LCUC01000360">
    <property type="protein sequence ID" value="KKY31767.1"/>
    <property type="molecule type" value="Genomic_DNA"/>
</dbReference>
<evidence type="ECO:0000313" key="4">
    <source>
        <dbReference type="Proteomes" id="UP000034680"/>
    </source>
</evidence>
<dbReference type="OrthoDB" id="5840532at2759"/>
<dbReference type="InterPro" id="IPR047142">
    <property type="entry name" value="OryJ/VirC-like"/>
</dbReference>
<dbReference type="InterPro" id="IPR014710">
    <property type="entry name" value="RmlC-like_jellyroll"/>
</dbReference>
<dbReference type="Pfam" id="PF00190">
    <property type="entry name" value="Cupin_1"/>
    <property type="match status" value="1"/>
</dbReference>
<gene>
    <name evidence="3" type="ORF">UCDDA912_g08290</name>
</gene>
<dbReference type="InterPro" id="IPR006045">
    <property type="entry name" value="Cupin_1"/>
</dbReference>
<feature type="region of interest" description="Disordered" evidence="1">
    <location>
        <begin position="1"/>
        <end position="25"/>
    </location>
</feature>
<reference evidence="3 4" key="2">
    <citation type="submission" date="2015-05" db="EMBL/GenBank/DDBJ databases">
        <authorList>
            <person name="Morales-Cruz A."/>
            <person name="Amrine K.C."/>
            <person name="Cantu D."/>
        </authorList>
    </citation>
    <scope>NUCLEOTIDE SEQUENCE [LARGE SCALE GENOMIC DNA]</scope>
    <source>
        <strain evidence="3">DA912</strain>
    </source>
</reference>